<accession>A0A3G6RYM1</accession>
<keyword evidence="4" id="KW-0812">Transmembrane</keyword>
<evidence type="ECO:0000256" key="5">
    <source>
        <dbReference type="SAM" id="SignalP"/>
    </source>
</evidence>
<proteinExistence type="predicted"/>
<dbReference type="SUPFAM" id="SSF46689">
    <property type="entry name" value="Homeodomain-like"/>
    <property type="match status" value="1"/>
</dbReference>
<feature type="domain" description="HTH araC/xylS-type" evidence="6">
    <location>
        <begin position="458"/>
        <end position="570"/>
    </location>
</feature>
<dbReference type="InterPro" id="IPR011990">
    <property type="entry name" value="TPR-like_helical_dom_sf"/>
</dbReference>
<name>A0A3G6RYM1_CHRLC</name>
<evidence type="ECO:0000256" key="2">
    <source>
        <dbReference type="ARBA" id="ARBA00023125"/>
    </source>
</evidence>
<feature type="transmembrane region" description="Helical" evidence="4">
    <location>
        <begin position="378"/>
        <end position="398"/>
    </location>
</feature>
<evidence type="ECO:0000313" key="8">
    <source>
        <dbReference type="EMBL" id="PNW11029.1"/>
    </source>
</evidence>
<keyword evidence="5" id="KW-0732">Signal</keyword>
<protein>
    <submittedName>
        <fullName evidence="7">AraC family transcriptional regulator</fullName>
    </submittedName>
</protein>
<evidence type="ECO:0000256" key="4">
    <source>
        <dbReference type="SAM" id="Phobius"/>
    </source>
</evidence>
<dbReference type="RefSeq" id="WP_103294244.1">
    <property type="nucleotide sequence ID" value="NZ_CP033924.1"/>
</dbReference>
<dbReference type="GO" id="GO:0043565">
    <property type="term" value="F:sequence-specific DNA binding"/>
    <property type="evidence" value="ECO:0007669"/>
    <property type="project" value="InterPro"/>
</dbReference>
<dbReference type="PANTHER" id="PTHR43280">
    <property type="entry name" value="ARAC-FAMILY TRANSCRIPTIONAL REGULATOR"/>
    <property type="match status" value="1"/>
</dbReference>
<dbReference type="InterPro" id="IPR018060">
    <property type="entry name" value="HTH_AraC"/>
</dbReference>
<organism evidence="8 9">
    <name type="scientific">Chryseobacterium lactis</name>
    <dbReference type="NCBI Taxonomy" id="1241981"/>
    <lineage>
        <taxon>Bacteria</taxon>
        <taxon>Pseudomonadati</taxon>
        <taxon>Bacteroidota</taxon>
        <taxon>Flavobacteriia</taxon>
        <taxon>Flavobacteriales</taxon>
        <taxon>Weeksellaceae</taxon>
        <taxon>Chryseobacterium group</taxon>
        <taxon>Chryseobacterium</taxon>
    </lineage>
</organism>
<feature type="signal peptide" evidence="5">
    <location>
        <begin position="1"/>
        <end position="18"/>
    </location>
</feature>
<dbReference type="Pfam" id="PF12833">
    <property type="entry name" value="HTH_18"/>
    <property type="match status" value="1"/>
</dbReference>
<dbReference type="SMART" id="SM00342">
    <property type="entry name" value="HTH_ARAC"/>
    <property type="match status" value="1"/>
</dbReference>
<dbReference type="EMBL" id="PPEH01000016">
    <property type="protein sequence ID" value="PNW11029.1"/>
    <property type="molecule type" value="Genomic_DNA"/>
</dbReference>
<reference evidence="7 10" key="2">
    <citation type="submission" date="2018-11" db="EMBL/GenBank/DDBJ databases">
        <title>Proposal to divide the Flavobacteriaceae and reorganize its genera based on Amino Acid Identity values calculated from whole genome sequences.</title>
        <authorList>
            <person name="Nicholson A.C."/>
            <person name="Gulvik C.A."/>
            <person name="Whitney A.M."/>
            <person name="Humrighouse B.W."/>
            <person name="Bell M."/>
            <person name="Holmes B."/>
            <person name="Steigerwalt A.G."/>
            <person name="Villarma A."/>
            <person name="Sheth M."/>
            <person name="Batra D."/>
            <person name="Pryor J."/>
            <person name="Bernardet J.-F."/>
            <person name="Hugo C."/>
            <person name="Kampfer P."/>
            <person name="Newman J."/>
            <person name="McQuiston J.R."/>
        </authorList>
    </citation>
    <scope>NUCLEOTIDE SEQUENCE [LARGE SCALE GENOMIC DNA]</scope>
    <source>
        <strain evidence="7 10">KC_1864</strain>
    </source>
</reference>
<keyword evidence="4" id="KW-1133">Transmembrane helix</keyword>
<keyword evidence="10" id="KW-1185">Reference proteome</keyword>
<reference evidence="8 9" key="1">
    <citation type="submission" date="2018-01" db="EMBL/GenBank/DDBJ databases">
        <title>Draft genome sequences of Chryseobacterium lactis NCTC11390, Chryseobacterium oncorhynchi 701B-08, and Chryseobacterium viscerum 687B-08.</title>
        <authorList>
            <person name="Jeong J.-J."/>
            <person name="Lee Y.J."/>
            <person name="Park B."/>
            <person name="Choi I.-G."/>
            <person name="Kim K.D."/>
        </authorList>
    </citation>
    <scope>NUCLEOTIDE SEQUENCE [LARGE SCALE GENOMIC DNA]</scope>
    <source>
        <strain evidence="8 9">NCTC11390</strain>
    </source>
</reference>
<dbReference type="Proteomes" id="UP000279972">
    <property type="component" value="Chromosome"/>
</dbReference>
<dbReference type="AlphaFoldDB" id="A0A3G6RYM1"/>
<dbReference type="EMBL" id="CP033924">
    <property type="protein sequence ID" value="AZA82026.1"/>
    <property type="molecule type" value="Genomic_DNA"/>
</dbReference>
<dbReference type="PANTHER" id="PTHR43280:SF28">
    <property type="entry name" value="HTH-TYPE TRANSCRIPTIONAL ACTIVATOR RHAS"/>
    <property type="match status" value="1"/>
</dbReference>
<dbReference type="Gene3D" id="1.25.40.10">
    <property type="entry name" value="Tetratricopeptide repeat domain"/>
    <property type="match status" value="1"/>
</dbReference>
<dbReference type="PROSITE" id="PS01124">
    <property type="entry name" value="HTH_ARAC_FAMILY_2"/>
    <property type="match status" value="1"/>
</dbReference>
<evidence type="ECO:0000259" key="6">
    <source>
        <dbReference type="PROSITE" id="PS01124"/>
    </source>
</evidence>
<dbReference type="Gene3D" id="1.10.10.60">
    <property type="entry name" value="Homeodomain-like"/>
    <property type="match status" value="2"/>
</dbReference>
<evidence type="ECO:0000256" key="1">
    <source>
        <dbReference type="ARBA" id="ARBA00023015"/>
    </source>
</evidence>
<feature type="chain" id="PRO_5044594168" evidence="5">
    <location>
        <begin position="19"/>
        <end position="581"/>
    </location>
</feature>
<dbReference type="InterPro" id="IPR009057">
    <property type="entry name" value="Homeodomain-like_sf"/>
</dbReference>
<sequence>MMKYFFLFIILFSSFITAQQNKTDSLDELKYSELKDKIYDHFQHNRISEAAQIAKYYLQRAKKEKNTLEIAEGYNLVHFDADFPTALLYIDSMASITNNIKGGLYPARTYLIKGGLYYTHNNLKAALDNYILGLKYAKEQNDKKQIAYANINIAYINNYIGKNIEAAKVFRYYLYHRDNIIDDQQSSQMRLALISCYLEMNKLDSANILINEGQKLALINKNKYEPYLYSYLSGSYDLKVKNYDTAITKLNNAYNYFSKSGENSSANYSLYNLGKSYEGTKNKEKALEAYIKLDSSVQKHDLVFPELREAYTFLVDYYKEKGNKEKQLYYIDRFLKVDKKLDEQVLYLSTELPKKYDTPNLLQEKENIIEDLKTRKNILYISVSLLIITLLLVIYLYFKSKKKEREQRKIAQDLISWVEKRTLEESNIKNEAKDTEIAHIPTPEQSEQDDKASKIISEEVIQFILQELRIFESRELFLKKGITLASLAKNIKTNTAYLSEIINTHKGKNFATYLNDLRIDFALNRLVKDKKFRSYKVAVIAEELGYNNEQAFSLAFKKKTGTTLSMYIKEINNIDDKKRIK</sequence>
<dbReference type="KEGG" id="clac:EG342_08950"/>
<gene>
    <name evidence="8" type="ORF">C1637_24320</name>
    <name evidence="7" type="ORF">EG342_08950</name>
</gene>
<keyword evidence="3" id="KW-0804">Transcription</keyword>
<dbReference type="SUPFAM" id="SSF48452">
    <property type="entry name" value="TPR-like"/>
    <property type="match status" value="2"/>
</dbReference>
<dbReference type="Proteomes" id="UP000236262">
    <property type="component" value="Unassembled WGS sequence"/>
</dbReference>
<evidence type="ECO:0000313" key="9">
    <source>
        <dbReference type="Proteomes" id="UP000236262"/>
    </source>
</evidence>
<keyword evidence="2" id="KW-0238">DNA-binding</keyword>
<evidence type="ECO:0000256" key="3">
    <source>
        <dbReference type="ARBA" id="ARBA00023163"/>
    </source>
</evidence>
<dbReference type="GO" id="GO:0003700">
    <property type="term" value="F:DNA-binding transcription factor activity"/>
    <property type="evidence" value="ECO:0007669"/>
    <property type="project" value="InterPro"/>
</dbReference>
<evidence type="ECO:0000313" key="10">
    <source>
        <dbReference type="Proteomes" id="UP000279972"/>
    </source>
</evidence>
<keyword evidence="4" id="KW-0472">Membrane</keyword>
<dbReference type="OrthoDB" id="5295174at2"/>
<keyword evidence="1" id="KW-0805">Transcription regulation</keyword>
<evidence type="ECO:0000313" key="7">
    <source>
        <dbReference type="EMBL" id="AZA82026.1"/>
    </source>
</evidence>